<dbReference type="InterPro" id="IPR029061">
    <property type="entry name" value="THDP-binding"/>
</dbReference>
<feature type="binding site" evidence="12">
    <location>
        <position position="757"/>
    </location>
    <ligand>
        <name>[4Fe-4S] cluster</name>
        <dbReference type="ChEBI" id="CHEBI:49883"/>
        <label>2</label>
    </ligand>
</feature>
<dbReference type="FunFam" id="3.40.50.970:FF:000012">
    <property type="entry name" value="Pyruvate:ferredoxin (Flavodoxin) oxidoreductase"/>
    <property type="match status" value="1"/>
</dbReference>
<feature type="binding site" evidence="12">
    <location>
        <position position="699"/>
    </location>
    <ligand>
        <name>[4Fe-4S] cluster</name>
        <dbReference type="ChEBI" id="CHEBI:49883"/>
        <label>1</label>
    </ligand>
</feature>
<feature type="site" description="Important for catalytic activity" evidence="11">
    <location>
        <position position="32"/>
    </location>
</feature>
<comment type="cofactor">
    <cofactor evidence="12">
        <name>[4Fe-4S] cluster</name>
        <dbReference type="ChEBI" id="CHEBI:49883"/>
    </cofactor>
    <text evidence="12">Binds 3 [4Fe-4S] clusters per subunit.</text>
</comment>
<feature type="binding site" evidence="12">
    <location>
        <position position="846"/>
    </location>
    <ligand>
        <name>[4Fe-4S] cluster</name>
        <dbReference type="ChEBI" id="CHEBI:49883"/>
        <label>3</label>
    </ligand>
</feature>
<evidence type="ECO:0000256" key="8">
    <source>
        <dbReference type="ARBA" id="ARBA00023014"/>
    </source>
</evidence>
<feature type="binding site" evidence="10">
    <location>
        <position position="846"/>
    </location>
    <ligand>
        <name>thiamine diphosphate</name>
        <dbReference type="ChEBI" id="CHEBI:58937"/>
    </ligand>
</feature>
<feature type="binding site" evidence="12">
    <location>
        <position position="821"/>
    </location>
    <ligand>
        <name>[4Fe-4S] cluster</name>
        <dbReference type="ChEBI" id="CHEBI:49883"/>
        <label>3</label>
    </ligand>
</feature>
<evidence type="ECO:0000256" key="4">
    <source>
        <dbReference type="ARBA" id="ARBA00022723"/>
    </source>
</evidence>
<dbReference type="Gene3D" id="3.40.920.10">
    <property type="entry name" value="Pyruvate-ferredoxin oxidoreductase, PFOR, domain III"/>
    <property type="match status" value="1"/>
</dbReference>
<dbReference type="SMART" id="SM00890">
    <property type="entry name" value="EKR"/>
    <property type="match status" value="1"/>
</dbReference>
<gene>
    <name evidence="14" type="primary">nifJ</name>
    <name evidence="14" type="ORF">EIO64_09615</name>
</gene>
<feature type="binding site" evidence="10">
    <location>
        <position position="32"/>
    </location>
    <ligand>
        <name>pyruvate</name>
        <dbReference type="ChEBI" id="CHEBI:15361"/>
    </ligand>
</feature>
<evidence type="ECO:0000256" key="12">
    <source>
        <dbReference type="PIRSR" id="PIRSR000159-50"/>
    </source>
</evidence>
<feature type="binding site" evidence="12">
    <location>
        <position position="1075"/>
    </location>
    <ligand>
        <name>[4Fe-4S] cluster</name>
        <dbReference type="ChEBI" id="CHEBI:49883"/>
        <label>3</label>
    </ligand>
</feature>
<dbReference type="Gene3D" id="3.30.70.20">
    <property type="match status" value="1"/>
</dbReference>
<feature type="binding site" evidence="12">
    <location>
        <position position="693"/>
    </location>
    <ligand>
        <name>[4Fe-4S] cluster</name>
        <dbReference type="ChEBI" id="CHEBI:49883"/>
        <label>1</label>
    </ligand>
</feature>
<dbReference type="PANTHER" id="PTHR32154:SF0">
    <property type="entry name" value="PYRUVATE-FLAVODOXIN OXIDOREDUCTASE-RELATED"/>
    <property type="match status" value="1"/>
</dbReference>
<keyword evidence="3 12" id="KW-0004">4Fe-4S</keyword>
<feature type="binding site" evidence="12">
    <location>
        <position position="751"/>
    </location>
    <ligand>
        <name>[4Fe-4S] cluster</name>
        <dbReference type="ChEBI" id="CHEBI:49883"/>
        <label>2</label>
    </ligand>
</feature>
<sequence length="1174" mass="128601">MAKKKLVVMDGNTAAAYASYAFTEVAAIFPITPSSVMAEKVDEWSAKGRTNIFGKPVEVIEMQSEAGAAGTCHGSLQAGALTTTYTASQGLLLMIPPMYKIGGEFLPGVFHISCRTVSAHALSIFGDHSDVMTCRMTGFGMLMSSSPQEAMDLGAVAHLSAIGGRYAFMHCFDGFRTSHEMQRIEALDYDDLAKLVDYDQLAAFRKNGLNPEHPSTRGTTVNPDVFFQCKEGANEKIATIPGVVQHYMDEINKLTGRDYKLFNYYGAPDAEEVIVIMCSGAETVKDTVDYLNRKGRKVGMVQVHLYRPFSIRHFVDAIPATCKKIAVLDRTKESGSVGEPLYLDVQSALQQAGRKDIVVVGGRYGLASKDTTPGQIVAVYDNLAKEEPKNSFTIGIEDDVTFTSLPYEEIALDYPGQVSCKIWGLGGDGTVGANKNAITTIGLAADKYAQAYFSYDSMKSGGLTQSHLRFGDQPIHATYLVSAADFVGVHAPTYVDKYDTTADLKDGGTYLLNCPWSAEELEERLPAKMKRDLANKHANFYIMDATKLARDLGLGNRINTILQAAFFQLTKVIPIDLAVEEMKQGNYNSYFKKGGQEIVDLNNRAVDVGLTGMTKVEVPAAWADAKDGAPEELKGTDFVKEIVVPMDRQHGDKLPVSLFKRHNCLDGTWENGTTAYSKRGVAVTVPQWNPDVCIQCNRCAMACPHAAIRPVLLTEEEKAGAPESFVTVPAKGLGKDAPAYSFRMQVSPYDCLGCGVCLTACPAKGALEMVPFETQREQQPNFDNYAMNEKLLKKDIISDKSVKTAQFAKPYFQFSAACAGCAETTYIKLVTQLFGSRMYVANASGCSSAYGGAMPMTPYSCDSRGFGPCWEQSLFEDNAEFAYGFLRAHGSIHGEVELRLKALKEKGVAVSEIGEYLAKWQDPAVTREVSDALIAALEKAEPTEEGAFVLQNKEYLTKKSVWAFGGDGWAYDIGFGGIDHVLAQNRDINMLVMDTEVYSNTGGQSSKATPTAAVAKFAAGGKEVKKKDLGAIAMSYGYIYVAQVAMGYDQAQTLKAIREAESYPGPAIVIAYCPCLEHGIKAGMSCTQEEMKKAVECGYWHLYRYDPRRIAEGKNPFQLDSPEPDSGKMMDYLKGENRYASLQINFPDRAQRLYEKTVQDAKDRYAKYRKMAED</sequence>
<dbReference type="NCBIfam" id="TIGR02176">
    <property type="entry name" value="pyruv_ox_red"/>
    <property type="match status" value="1"/>
</dbReference>
<dbReference type="CDD" id="cd07034">
    <property type="entry name" value="TPP_PYR_PFOR_IOR-alpha_like"/>
    <property type="match status" value="1"/>
</dbReference>
<evidence type="ECO:0000313" key="15">
    <source>
        <dbReference type="Proteomes" id="UP000298642"/>
    </source>
</evidence>
<feature type="site" description="Important for catalytic activity" evidence="11">
    <location>
        <position position="1000"/>
    </location>
</feature>
<dbReference type="InterPro" id="IPR017896">
    <property type="entry name" value="4Fe4S_Fe-S-bd"/>
</dbReference>
<dbReference type="AlphaFoldDB" id="A0A4D7ATW9"/>
<evidence type="ECO:0000313" key="14">
    <source>
        <dbReference type="EMBL" id="QCI59436.1"/>
    </source>
</evidence>
<dbReference type="GO" id="GO:0051539">
    <property type="term" value="F:4 iron, 4 sulfur cluster binding"/>
    <property type="evidence" value="ECO:0007669"/>
    <property type="project" value="UniProtKB-KW"/>
</dbReference>
<keyword evidence="5 9" id="KW-0249">Electron transport</keyword>
<dbReference type="Pfam" id="PF01558">
    <property type="entry name" value="POR"/>
    <property type="match status" value="1"/>
</dbReference>
<feature type="binding site" evidence="10">
    <location>
        <begin position="995"/>
        <end position="1000"/>
    </location>
    <ligand>
        <name>thiamine diphosphate</name>
        <dbReference type="ChEBI" id="CHEBI:58937"/>
    </ligand>
</feature>
<dbReference type="InterPro" id="IPR009014">
    <property type="entry name" value="Transketo_C/PFOR_II"/>
</dbReference>
<keyword evidence="2 9" id="KW-0813">Transport</keyword>
<feature type="binding site" evidence="12">
    <location>
        <position position="754"/>
    </location>
    <ligand>
        <name>[4Fe-4S] cluster</name>
        <dbReference type="ChEBI" id="CHEBI:49883"/>
        <label>2</label>
    </ligand>
</feature>
<evidence type="ECO:0000256" key="9">
    <source>
        <dbReference type="PIRNR" id="PIRNR000159"/>
    </source>
</evidence>
<evidence type="ECO:0000256" key="6">
    <source>
        <dbReference type="ARBA" id="ARBA00023002"/>
    </source>
</evidence>
<dbReference type="EC" id="1.2.7.1" evidence="9"/>
<dbReference type="InterPro" id="IPR019752">
    <property type="entry name" value="Pyrv/ketoisovalerate_OxRed_cat"/>
</dbReference>
<dbReference type="Pfam" id="PF10371">
    <property type="entry name" value="EKR"/>
    <property type="match status" value="1"/>
</dbReference>
<dbReference type="InterPro" id="IPR002869">
    <property type="entry name" value="Pyrv_flavodox_OxRed_cen"/>
</dbReference>
<evidence type="ECO:0000256" key="2">
    <source>
        <dbReference type="ARBA" id="ARBA00022448"/>
    </source>
</evidence>
<feature type="binding site" evidence="10">
    <location>
        <begin position="966"/>
        <end position="969"/>
    </location>
    <ligand>
        <name>thiamine diphosphate</name>
        <dbReference type="ChEBI" id="CHEBI:58937"/>
    </ligand>
</feature>
<dbReference type="PROSITE" id="PS51379">
    <property type="entry name" value="4FE4S_FER_2"/>
    <property type="match status" value="2"/>
</dbReference>
<reference evidence="15" key="1">
    <citation type="submission" date="2018-12" db="EMBL/GenBank/DDBJ databases">
        <title>Dusodibacter welbiota gen. nov., sp. nov., isolated from human faeces and emended description of the Oscillibacter genus.</title>
        <authorList>
            <person name="Le Roy T."/>
            <person name="Van der Smissen P."/>
            <person name="Delzenne N."/>
            <person name="Muccioli G."/>
            <person name="Collet J.F."/>
            <person name="Cani P.D."/>
        </authorList>
    </citation>
    <scope>NUCLEOTIDE SEQUENCE [LARGE SCALE GENOMIC DNA]</scope>
    <source>
        <strain evidence="15">J115</strain>
    </source>
</reference>
<dbReference type="EMBL" id="CP034413">
    <property type="protein sequence ID" value="QCI59436.1"/>
    <property type="molecule type" value="Genomic_DNA"/>
</dbReference>
<dbReference type="InterPro" id="IPR019456">
    <property type="entry name" value="Pyrv-flavodox_OxRtase_EKR"/>
</dbReference>
<dbReference type="SUPFAM" id="SSF52922">
    <property type="entry name" value="TK C-terminal domain-like"/>
    <property type="match status" value="1"/>
</dbReference>
<dbReference type="CDD" id="cd03377">
    <property type="entry name" value="TPP_PFOR_PNO"/>
    <property type="match status" value="1"/>
</dbReference>
<dbReference type="Proteomes" id="UP000298642">
    <property type="component" value="Chromosome"/>
</dbReference>
<dbReference type="Pfam" id="PF02775">
    <property type="entry name" value="TPP_enzyme_C"/>
    <property type="match status" value="1"/>
</dbReference>
<dbReference type="GO" id="GO:0022900">
    <property type="term" value="P:electron transport chain"/>
    <property type="evidence" value="ECO:0007669"/>
    <property type="project" value="InterPro"/>
</dbReference>
<dbReference type="InterPro" id="IPR011895">
    <property type="entry name" value="Pyrv_flavodox_OxRed"/>
</dbReference>
<dbReference type="SUPFAM" id="SSF53323">
    <property type="entry name" value="Pyruvate-ferredoxin oxidoreductase, PFOR, domain III"/>
    <property type="match status" value="1"/>
</dbReference>
<evidence type="ECO:0000259" key="13">
    <source>
        <dbReference type="PROSITE" id="PS51379"/>
    </source>
</evidence>
<proteinExistence type="inferred from homology"/>
<dbReference type="FunFam" id="3.40.50.920:FF:000007">
    <property type="entry name" value="Pyruvate:ferredoxin (Flavodoxin) oxidoreductase"/>
    <property type="match status" value="1"/>
</dbReference>
<dbReference type="Gene3D" id="3.40.50.920">
    <property type="match status" value="1"/>
</dbReference>
<accession>A0A4D7ATW9</accession>
<evidence type="ECO:0000256" key="1">
    <source>
        <dbReference type="ARBA" id="ARBA00009032"/>
    </source>
</evidence>
<dbReference type="InterPro" id="IPR050722">
    <property type="entry name" value="Pyruvate:ferred/Flavod_OxRd"/>
</dbReference>
<dbReference type="FunFam" id="3.40.920.10:FF:000001">
    <property type="entry name" value="Pyruvate:ferredoxin (Flavodoxin) oxidoreductase"/>
    <property type="match status" value="1"/>
</dbReference>
<organism evidence="14 15">
    <name type="scientific">Dysosmobacter welbionis</name>
    <dbReference type="NCBI Taxonomy" id="2093857"/>
    <lineage>
        <taxon>Bacteria</taxon>
        <taxon>Bacillati</taxon>
        <taxon>Bacillota</taxon>
        <taxon>Clostridia</taxon>
        <taxon>Eubacteriales</taxon>
        <taxon>Oscillospiraceae</taxon>
        <taxon>Dysosmobacter</taxon>
    </lineage>
</organism>
<evidence type="ECO:0000256" key="3">
    <source>
        <dbReference type="ARBA" id="ARBA00022485"/>
    </source>
</evidence>
<evidence type="ECO:0000256" key="10">
    <source>
        <dbReference type="PIRSR" id="PIRSR000159-1"/>
    </source>
</evidence>
<dbReference type="GO" id="GO:0006979">
    <property type="term" value="P:response to oxidative stress"/>
    <property type="evidence" value="ECO:0007669"/>
    <property type="project" value="TreeGrafter"/>
</dbReference>
<dbReference type="PANTHER" id="PTHR32154">
    <property type="entry name" value="PYRUVATE-FLAVODOXIN OXIDOREDUCTASE-RELATED"/>
    <property type="match status" value="1"/>
</dbReference>
<dbReference type="InterPro" id="IPR033412">
    <property type="entry name" value="PFOR_II"/>
</dbReference>
<dbReference type="Pfam" id="PF17147">
    <property type="entry name" value="PFOR_II"/>
    <property type="match status" value="1"/>
</dbReference>
<dbReference type="GO" id="GO:0019164">
    <property type="term" value="F:pyruvate synthase activity"/>
    <property type="evidence" value="ECO:0007669"/>
    <property type="project" value="UniProtKB-EC"/>
</dbReference>
<keyword evidence="14" id="KW-0670">Pyruvate</keyword>
<feature type="domain" description="4Fe-4S ferredoxin-type" evidence="13">
    <location>
        <begin position="742"/>
        <end position="772"/>
    </location>
</feature>
<dbReference type="Pfam" id="PF12838">
    <property type="entry name" value="Fer4_7"/>
    <property type="match status" value="1"/>
</dbReference>
<evidence type="ECO:0000256" key="5">
    <source>
        <dbReference type="ARBA" id="ARBA00022982"/>
    </source>
</evidence>
<dbReference type="InterPro" id="IPR002880">
    <property type="entry name" value="Pyrv_Fd/Flavodoxin_OxRdtase_N"/>
</dbReference>
<name>A0A4D7ATW9_9FIRM</name>
<dbReference type="FunFam" id="3.30.70.20:FF:000022">
    <property type="entry name" value="Pyruvate:ferredoxin (Flavodoxin) oxidoreductase"/>
    <property type="match status" value="1"/>
</dbReference>
<dbReference type="RefSeq" id="WP_136891273.1">
    <property type="nucleotide sequence ID" value="NZ_CP034413.3"/>
</dbReference>
<dbReference type="SUPFAM" id="SSF52518">
    <property type="entry name" value="Thiamin diphosphate-binding fold (THDP-binding)"/>
    <property type="match status" value="2"/>
</dbReference>
<dbReference type="PROSITE" id="PS00198">
    <property type="entry name" value="4FE4S_FER_1"/>
    <property type="match status" value="2"/>
</dbReference>
<keyword evidence="4 12" id="KW-0479">Metal-binding</keyword>
<feature type="binding site" evidence="12">
    <location>
        <position position="696"/>
    </location>
    <ligand>
        <name>[4Fe-4S] cluster</name>
        <dbReference type="ChEBI" id="CHEBI:49883"/>
        <label>1</label>
    </ligand>
</feature>
<feature type="binding site" evidence="12">
    <location>
        <position position="703"/>
    </location>
    <ligand>
        <name>[4Fe-4S] cluster</name>
        <dbReference type="ChEBI" id="CHEBI:49883"/>
        <label>2</label>
    </ligand>
</feature>
<feature type="binding site" evidence="12">
    <location>
        <position position="818"/>
    </location>
    <ligand>
        <name>[4Fe-4S] cluster</name>
        <dbReference type="ChEBI" id="CHEBI:49883"/>
        <label>3</label>
    </ligand>
</feature>
<keyword evidence="8 12" id="KW-0411">Iron-sulfur</keyword>
<dbReference type="Gene3D" id="4.10.780.10">
    <property type="entry name" value="Pyruvate-flavodoxin oxidoreductase, EKR domain"/>
    <property type="match status" value="1"/>
</dbReference>
<comment type="similarity">
    <text evidence="1 9">Belongs to the pyruvate:ferredoxin/flavodoxin oxidoreductase family.</text>
</comment>
<dbReference type="Gene3D" id="3.40.50.970">
    <property type="match status" value="2"/>
</dbReference>
<dbReference type="GO" id="GO:0030976">
    <property type="term" value="F:thiamine pyrophosphate binding"/>
    <property type="evidence" value="ECO:0007669"/>
    <property type="project" value="InterPro"/>
</dbReference>
<dbReference type="InterPro" id="IPR037112">
    <property type="entry name" value="Pyrv-flavodox_OxR_EKR_sf"/>
</dbReference>
<dbReference type="PIRSF" id="PIRSF000159">
    <property type="entry name" value="NifJ"/>
    <property type="match status" value="1"/>
</dbReference>
<feature type="binding site" evidence="10">
    <location>
        <position position="823"/>
    </location>
    <ligand>
        <name>thiamine diphosphate</name>
        <dbReference type="ChEBI" id="CHEBI:58937"/>
    </ligand>
</feature>
<feature type="binding site" evidence="10">
    <location>
        <position position="115"/>
    </location>
    <ligand>
        <name>pyruvate</name>
        <dbReference type="ChEBI" id="CHEBI:15361"/>
    </ligand>
</feature>
<keyword evidence="7 12" id="KW-0408">Iron</keyword>
<dbReference type="GO" id="GO:0005506">
    <property type="term" value="F:iron ion binding"/>
    <property type="evidence" value="ECO:0007669"/>
    <property type="project" value="InterPro"/>
</dbReference>
<dbReference type="SUPFAM" id="SSF54862">
    <property type="entry name" value="4Fe-4S ferredoxins"/>
    <property type="match status" value="1"/>
</dbReference>
<dbReference type="Pfam" id="PF01855">
    <property type="entry name" value="POR_N"/>
    <property type="match status" value="1"/>
</dbReference>
<feature type="binding site" evidence="12">
    <location>
        <position position="761"/>
    </location>
    <ligand>
        <name>[4Fe-4S] cluster</name>
        <dbReference type="ChEBI" id="CHEBI:49883"/>
        <label>1</label>
    </ligand>
</feature>
<dbReference type="KEGG" id="obj:EIO64_09615"/>
<feature type="binding site" evidence="10">
    <location>
        <position position="65"/>
    </location>
    <ligand>
        <name>thiamine diphosphate</name>
        <dbReference type="ChEBI" id="CHEBI:58937"/>
    </ligand>
</feature>
<feature type="site" description="Important for catalytic activity" evidence="11">
    <location>
        <position position="65"/>
    </location>
</feature>
<feature type="site" description="Important for catalytic activity" evidence="11">
    <location>
        <position position="115"/>
    </location>
</feature>
<dbReference type="FunFam" id="3.40.50.970:FF:000041">
    <property type="entry name" value="Pyruvate:ferredoxin (Flavodoxin) oxidoreductase"/>
    <property type="match status" value="1"/>
</dbReference>
<protein>
    <recommendedName>
        <fullName evidence="9">Pyruvate:ferredoxin oxidoreductase</fullName>
        <ecNumber evidence="9">1.2.7.1</ecNumber>
    </recommendedName>
    <alternativeName>
        <fullName evidence="9">Pyruvate synthase</fullName>
    </alternativeName>
</protein>
<evidence type="ECO:0000256" key="7">
    <source>
        <dbReference type="ARBA" id="ARBA00023004"/>
    </source>
</evidence>
<keyword evidence="6 9" id="KW-0560">Oxidoreductase</keyword>
<keyword evidence="15" id="KW-1185">Reference proteome</keyword>
<feature type="domain" description="4Fe-4S ferredoxin-type" evidence="13">
    <location>
        <begin position="684"/>
        <end position="713"/>
    </location>
</feature>
<dbReference type="InterPro" id="IPR011766">
    <property type="entry name" value="TPP_enzyme_TPP-bd"/>
</dbReference>
<dbReference type="InterPro" id="IPR017900">
    <property type="entry name" value="4Fe4S_Fe_S_CS"/>
</dbReference>
<evidence type="ECO:0000256" key="11">
    <source>
        <dbReference type="PIRSR" id="PIRSR000159-2"/>
    </source>
</evidence>
<comment type="catalytic activity">
    <reaction evidence="9">
        <text>2 oxidized [2Fe-2S]-[ferredoxin] + pyruvate + CoA = 2 reduced [2Fe-2S]-[ferredoxin] + acetyl-CoA + CO2 + H(+)</text>
        <dbReference type="Rhea" id="RHEA:12765"/>
        <dbReference type="Rhea" id="RHEA-COMP:10000"/>
        <dbReference type="Rhea" id="RHEA-COMP:10001"/>
        <dbReference type="ChEBI" id="CHEBI:15361"/>
        <dbReference type="ChEBI" id="CHEBI:15378"/>
        <dbReference type="ChEBI" id="CHEBI:16526"/>
        <dbReference type="ChEBI" id="CHEBI:33737"/>
        <dbReference type="ChEBI" id="CHEBI:33738"/>
        <dbReference type="ChEBI" id="CHEBI:57287"/>
        <dbReference type="ChEBI" id="CHEBI:57288"/>
        <dbReference type="EC" id="1.2.7.1"/>
    </reaction>
</comment>